<keyword evidence="2" id="KW-1133">Transmembrane helix</keyword>
<proteinExistence type="predicted"/>
<organism evidence="3 4">
    <name type="scientific">Roseibium aggregatum</name>
    <dbReference type="NCBI Taxonomy" id="187304"/>
    <lineage>
        <taxon>Bacteria</taxon>
        <taxon>Pseudomonadati</taxon>
        <taxon>Pseudomonadota</taxon>
        <taxon>Alphaproteobacteria</taxon>
        <taxon>Hyphomicrobiales</taxon>
        <taxon>Stappiaceae</taxon>
        <taxon>Roseibium</taxon>
    </lineage>
</organism>
<evidence type="ECO:0008006" key="5">
    <source>
        <dbReference type="Google" id="ProtNLM"/>
    </source>
</evidence>
<name>A0A926P4Z1_9HYPH</name>
<dbReference type="Gene3D" id="1.10.10.60">
    <property type="entry name" value="Homeodomain-like"/>
    <property type="match status" value="1"/>
</dbReference>
<dbReference type="AlphaFoldDB" id="A0A926P4Z1"/>
<comment type="caution">
    <text evidence="3">The sequence shown here is derived from an EMBL/GenBank/DDBJ whole genome shotgun (WGS) entry which is preliminary data.</text>
</comment>
<feature type="transmembrane region" description="Helical" evidence="2">
    <location>
        <begin position="66"/>
        <end position="86"/>
    </location>
</feature>
<keyword evidence="2" id="KW-0812">Transmembrane</keyword>
<dbReference type="EMBL" id="JABFCZ010000049">
    <property type="protein sequence ID" value="MBD1549658.1"/>
    <property type="molecule type" value="Genomic_DNA"/>
</dbReference>
<reference evidence="3" key="1">
    <citation type="submission" date="2020-05" db="EMBL/GenBank/DDBJ databases">
        <title>Identification of trans-AT polyketide cluster in two marine bacteria, producers of a novel glutaramide-containing polyketide sesbanimide D and analogs.</title>
        <authorList>
            <person name="Kacar D."/>
            <person name="Rodriguez P."/>
            <person name="Canedo L."/>
            <person name="Gonzalez E."/>
            <person name="Galan B."/>
            <person name="De La Calle F."/>
            <person name="Garcia J.L."/>
        </authorList>
    </citation>
    <scope>NUCLEOTIDE SEQUENCE</scope>
    <source>
        <strain evidence="3">PHM038</strain>
    </source>
</reference>
<dbReference type="Proteomes" id="UP000598467">
    <property type="component" value="Unassembled WGS sequence"/>
</dbReference>
<dbReference type="InterPro" id="IPR009057">
    <property type="entry name" value="Homeodomain-like_sf"/>
</dbReference>
<keyword evidence="2" id="KW-0472">Membrane</keyword>
<evidence type="ECO:0000256" key="2">
    <source>
        <dbReference type="SAM" id="Phobius"/>
    </source>
</evidence>
<accession>A0A926P4Z1</accession>
<protein>
    <recommendedName>
        <fullName evidence="5">Transposase</fullName>
    </recommendedName>
</protein>
<keyword evidence="1" id="KW-0175">Coiled coil</keyword>
<dbReference type="SUPFAM" id="SSF46689">
    <property type="entry name" value="Homeodomain-like"/>
    <property type="match status" value="1"/>
</dbReference>
<feature type="coiled-coil region" evidence="1">
    <location>
        <begin position="43"/>
        <end position="70"/>
    </location>
</feature>
<gene>
    <name evidence="3" type="ORF">HK439_25675</name>
</gene>
<evidence type="ECO:0000256" key="1">
    <source>
        <dbReference type="SAM" id="Coils"/>
    </source>
</evidence>
<evidence type="ECO:0000313" key="3">
    <source>
        <dbReference type="EMBL" id="MBD1549658.1"/>
    </source>
</evidence>
<evidence type="ECO:0000313" key="4">
    <source>
        <dbReference type="Proteomes" id="UP000598467"/>
    </source>
</evidence>
<sequence length="97" mass="11101">MALAKAGHSVESLAREFEQCIATIHDWVKQVEIDGGTRDYDLTSADREELRRLRKENRQLRTKRDILLKGAAWFTANGVTFVFMTVNQAVYPIETMA</sequence>